<dbReference type="InterPro" id="IPR017523">
    <property type="entry name" value="Rv3268"/>
</dbReference>
<protein>
    <submittedName>
        <fullName evidence="1">TIGR03089 family protein</fullName>
    </submittedName>
</protein>
<name>A0ABS5TZN5_9CELL</name>
<dbReference type="SUPFAM" id="SSF56801">
    <property type="entry name" value="Acetyl-CoA synthetase-like"/>
    <property type="match status" value="1"/>
</dbReference>
<keyword evidence="2" id="KW-1185">Reference proteome</keyword>
<proteinExistence type="predicted"/>
<dbReference type="Gene3D" id="3.40.50.12780">
    <property type="entry name" value="N-terminal domain of ligase-like"/>
    <property type="match status" value="1"/>
</dbReference>
<dbReference type="NCBIfam" id="TIGR03089">
    <property type="entry name" value="TIGR03089 family protein"/>
    <property type="match status" value="1"/>
</dbReference>
<comment type="caution">
    <text evidence="1">The sequence shown here is derived from an EMBL/GenBank/DDBJ whole genome shotgun (WGS) entry which is preliminary data.</text>
</comment>
<evidence type="ECO:0000313" key="2">
    <source>
        <dbReference type="Proteomes" id="UP000722125"/>
    </source>
</evidence>
<sequence length="260" mass="26518">MRALLREPGRPRVTWYGDEGERVELSGAVLENWVNKTTNLLVEELDAGPGTVVALDLPAHWRTVPWTLAALRAGATLALGPSTDADVVVTAAPDDATVPAGAQLVVVTLPALARRAAGPLPAHALDAAASVMTYGDALGWVAPADPASAALVGPLVGADLDADPGSGAQHVPHVPHVQHGALGSWWAGLPSDRLLLAPDGAAVWLRRVLGTLAADGSLVLLSAGRADELGRDGAALDRLVASERITASTGLPGRLPGPVT</sequence>
<evidence type="ECO:0000313" key="1">
    <source>
        <dbReference type="EMBL" id="MBT0994623.1"/>
    </source>
</evidence>
<gene>
    <name evidence="1" type="ORF">KIN34_10020</name>
</gene>
<reference evidence="1 2" key="1">
    <citation type="submission" date="2021-05" db="EMBL/GenBank/DDBJ databases">
        <title>Description of Cellulomonas sp. DKR-3 sp. nov.</title>
        <authorList>
            <person name="Dahal R.H."/>
            <person name="Chaudhary D.K."/>
        </authorList>
    </citation>
    <scope>NUCLEOTIDE SEQUENCE [LARGE SCALE GENOMIC DNA]</scope>
    <source>
        <strain evidence="1 2">DKR-3</strain>
    </source>
</reference>
<organism evidence="1 2">
    <name type="scientific">Cellulomonas fulva</name>
    <dbReference type="NCBI Taxonomy" id="2835530"/>
    <lineage>
        <taxon>Bacteria</taxon>
        <taxon>Bacillati</taxon>
        <taxon>Actinomycetota</taxon>
        <taxon>Actinomycetes</taxon>
        <taxon>Micrococcales</taxon>
        <taxon>Cellulomonadaceae</taxon>
        <taxon>Cellulomonas</taxon>
    </lineage>
</organism>
<dbReference type="EMBL" id="JAHBOH010000001">
    <property type="protein sequence ID" value="MBT0994623.1"/>
    <property type="molecule type" value="Genomic_DNA"/>
</dbReference>
<accession>A0ABS5TZN5</accession>
<dbReference type="Proteomes" id="UP000722125">
    <property type="component" value="Unassembled WGS sequence"/>
</dbReference>
<dbReference type="InterPro" id="IPR042099">
    <property type="entry name" value="ANL_N_sf"/>
</dbReference>